<evidence type="ECO:0000256" key="1">
    <source>
        <dbReference type="SAM" id="Phobius"/>
    </source>
</evidence>
<accession>A0A2D0JTV2</accession>
<keyword evidence="1" id="KW-0812">Transmembrane</keyword>
<keyword evidence="3" id="KW-1185">Reference proteome</keyword>
<protein>
    <submittedName>
        <fullName evidence="2">Uncharacterized protein</fullName>
    </submittedName>
</protein>
<evidence type="ECO:0000313" key="2">
    <source>
        <dbReference type="EMBL" id="PHM49777.1"/>
    </source>
</evidence>
<comment type="caution">
    <text evidence="2">The sequence shown here is derived from an EMBL/GenBank/DDBJ whole genome shotgun (WGS) entry which is preliminary data.</text>
</comment>
<feature type="transmembrane region" description="Helical" evidence="1">
    <location>
        <begin position="43"/>
        <end position="71"/>
    </location>
</feature>
<keyword evidence="1" id="KW-1133">Transmembrane helix</keyword>
<evidence type="ECO:0000313" key="3">
    <source>
        <dbReference type="Proteomes" id="UP000221980"/>
    </source>
</evidence>
<proteinExistence type="predicted"/>
<organism evidence="2 3">
    <name type="scientific">Xenorhabdus miraniensis</name>
    <dbReference type="NCBI Taxonomy" id="351674"/>
    <lineage>
        <taxon>Bacteria</taxon>
        <taxon>Pseudomonadati</taxon>
        <taxon>Pseudomonadota</taxon>
        <taxon>Gammaproteobacteria</taxon>
        <taxon>Enterobacterales</taxon>
        <taxon>Morganellaceae</taxon>
        <taxon>Xenorhabdus</taxon>
    </lineage>
</organism>
<dbReference type="Proteomes" id="UP000221980">
    <property type="component" value="Unassembled WGS sequence"/>
</dbReference>
<dbReference type="AlphaFoldDB" id="A0A2D0JTV2"/>
<gene>
    <name evidence="2" type="ORF">Xmir_01230</name>
</gene>
<dbReference type="EMBL" id="NITZ01000004">
    <property type="protein sequence ID" value="PHM49777.1"/>
    <property type="molecule type" value="Genomic_DNA"/>
</dbReference>
<sequence>MLSYLLDLLALFKELNKVSRYFLLQRVKNCQVHQCNRLNINEYIIMFVIILFFVGIQMKLFLFLTVLYFSISLFFND</sequence>
<reference evidence="2 3" key="1">
    <citation type="journal article" date="2017" name="Nat. Microbiol.">
        <title>Natural product diversity associated with the nematode symbionts Photorhabdus and Xenorhabdus.</title>
        <authorList>
            <person name="Tobias N.J."/>
            <person name="Wolff H."/>
            <person name="Djahanschiri B."/>
            <person name="Grundmann F."/>
            <person name="Kronenwerth M."/>
            <person name="Shi Y.M."/>
            <person name="Simonyi S."/>
            <person name="Grun P."/>
            <person name="Shapiro-Ilan D."/>
            <person name="Pidot S.J."/>
            <person name="Stinear T.P."/>
            <person name="Ebersberger I."/>
            <person name="Bode H.B."/>
        </authorList>
    </citation>
    <scope>NUCLEOTIDE SEQUENCE [LARGE SCALE GENOMIC DNA]</scope>
    <source>
        <strain evidence="2 3">DSM 17902</strain>
    </source>
</reference>
<name>A0A2D0JTV2_9GAMM</name>
<keyword evidence="1" id="KW-0472">Membrane</keyword>